<organism evidence="2 3">
    <name type="scientific">Lithospermum erythrorhizon</name>
    <name type="common">Purple gromwell</name>
    <name type="synonym">Lithospermum officinale var. erythrorhizon</name>
    <dbReference type="NCBI Taxonomy" id="34254"/>
    <lineage>
        <taxon>Eukaryota</taxon>
        <taxon>Viridiplantae</taxon>
        <taxon>Streptophyta</taxon>
        <taxon>Embryophyta</taxon>
        <taxon>Tracheophyta</taxon>
        <taxon>Spermatophyta</taxon>
        <taxon>Magnoliopsida</taxon>
        <taxon>eudicotyledons</taxon>
        <taxon>Gunneridae</taxon>
        <taxon>Pentapetalae</taxon>
        <taxon>asterids</taxon>
        <taxon>lamiids</taxon>
        <taxon>Boraginales</taxon>
        <taxon>Boraginaceae</taxon>
        <taxon>Boraginoideae</taxon>
        <taxon>Lithospermeae</taxon>
        <taxon>Lithospermum</taxon>
    </lineage>
</organism>
<dbReference type="GO" id="GO:0008270">
    <property type="term" value="F:zinc ion binding"/>
    <property type="evidence" value="ECO:0007669"/>
    <property type="project" value="InterPro"/>
</dbReference>
<dbReference type="AlphaFoldDB" id="A0AAV3R130"/>
<dbReference type="Proteomes" id="UP001454036">
    <property type="component" value="Unassembled WGS sequence"/>
</dbReference>
<dbReference type="InterPro" id="IPR036875">
    <property type="entry name" value="Znf_CCHC_sf"/>
</dbReference>
<dbReference type="EMBL" id="BAABME010006623">
    <property type="protein sequence ID" value="GAA0168875.1"/>
    <property type="molecule type" value="Genomic_DNA"/>
</dbReference>
<dbReference type="GO" id="GO:0003676">
    <property type="term" value="F:nucleic acid binding"/>
    <property type="evidence" value="ECO:0007669"/>
    <property type="project" value="InterPro"/>
</dbReference>
<accession>A0AAV3R130</accession>
<protein>
    <recommendedName>
        <fullName evidence="4">CCHC-type domain-containing protein</fullName>
    </recommendedName>
</protein>
<name>A0AAV3R130_LITER</name>
<evidence type="ECO:0000313" key="3">
    <source>
        <dbReference type="Proteomes" id="UP001454036"/>
    </source>
</evidence>
<evidence type="ECO:0000256" key="1">
    <source>
        <dbReference type="SAM" id="MobiDB-lite"/>
    </source>
</evidence>
<feature type="region of interest" description="Disordered" evidence="1">
    <location>
        <begin position="33"/>
        <end position="54"/>
    </location>
</feature>
<evidence type="ECO:0000313" key="2">
    <source>
        <dbReference type="EMBL" id="GAA0168875.1"/>
    </source>
</evidence>
<reference evidence="2 3" key="1">
    <citation type="submission" date="2024-01" db="EMBL/GenBank/DDBJ databases">
        <title>The complete chloroplast genome sequence of Lithospermum erythrorhizon: insights into the phylogenetic relationship among Boraginaceae species and the maternal lineages of purple gromwells.</title>
        <authorList>
            <person name="Okada T."/>
            <person name="Watanabe K."/>
        </authorList>
    </citation>
    <scope>NUCLEOTIDE SEQUENCE [LARGE SCALE GENOMIC DNA]</scope>
</reference>
<evidence type="ECO:0008006" key="4">
    <source>
        <dbReference type="Google" id="ProtNLM"/>
    </source>
</evidence>
<sequence>MEDEGDKDDEIAMMTKHFNKYLKFNRNRGEFPSKFGNARNEGYERRNSQRNPTYARNERYEKRNSQGNSTSILKYFECKQLGHIKAECPIKRRSKPFQKRRHCMLLGMMKIPRSSKPKRRK</sequence>
<comment type="caution">
    <text evidence="2">The sequence shown here is derived from an EMBL/GenBank/DDBJ whole genome shotgun (WGS) entry which is preliminary data.</text>
</comment>
<gene>
    <name evidence="2" type="ORF">LIER_23486</name>
</gene>
<proteinExistence type="predicted"/>
<dbReference type="SUPFAM" id="SSF57756">
    <property type="entry name" value="Retrovirus zinc finger-like domains"/>
    <property type="match status" value="1"/>
</dbReference>
<keyword evidence="3" id="KW-1185">Reference proteome</keyword>